<evidence type="ECO:0000256" key="5">
    <source>
        <dbReference type="ARBA" id="ARBA00022989"/>
    </source>
</evidence>
<reference evidence="9 10" key="1">
    <citation type="submission" date="2019-12" db="EMBL/GenBank/DDBJ databases">
        <title>Genomic-based taxomic classification of the family Erythrobacteraceae.</title>
        <authorList>
            <person name="Xu L."/>
        </authorList>
    </citation>
    <scope>NUCLEOTIDE SEQUENCE [LARGE SCALE GENOMIC DNA]</scope>
    <source>
        <strain evidence="9 10">MCCC 1K02066</strain>
    </source>
</reference>
<evidence type="ECO:0000256" key="1">
    <source>
        <dbReference type="ARBA" id="ARBA00004651"/>
    </source>
</evidence>
<dbReference type="AlphaFoldDB" id="A0A6I4UVS1"/>
<feature type="transmembrane region" description="Helical" evidence="7">
    <location>
        <begin position="284"/>
        <end position="301"/>
    </location>
</feature>
<evidence type="ECO:0000256" key="2">
    <source>
        <dbReference type="ARBA" id="ARBA00022448"/>
    </source>
</evidence>
<dbReference type="InterPro" id="IPR036259">
    <property type="entry name" value="MFS_trans_sf"/>
</dbReference>
<dbReference type="InterPro" id="IPR010290">
    <property type="entry name" value="TM_effector"/>
</dbReference>
<dbReference type="SUPFAM" id="SSF103473">
    <property type="entry name" value="MFS general substrate transporter"/>
    <property type="match status" value="1"/>
</dbReference>
<evidence type="ECO:0000256" key="3">
    <source>
        <dbReference type="ARBA" id="ARBA00022475"/>
    </source>
</evidence>
<name>A0A6I4UVS1_9SPHN</name>
<proteinExistence type="predicted"/>
<dbReference type="Gene3D" id="1.20.1250.20">
    <property type="entry name" value="MFS general substrate transporter like domains"/>
    <property type="match status" value="1"/>
</dbReference>
<organism evidence="9 10">
    <name type="scientific">Croceibacterium soli</name>
    <dbReference type="NCBI Taxonomy" id="1739690"/>
    <lineage>
        <taxon>Bacteria</taxon>
        <taxon>Pseudomonadati</taxon>
        <taxon>Pseudomonadota</taxon>
        <taxon>Alphaproteobacteria</taxon>
        <taxon>Sphingomonadales</taxon>
        <taxon>Erythrobacteraceae</taxon>
        <taxon>Croceibacterium</taxon>
    </lineage>
</organism>
<keyword evidence="5 7" id="KW-1133">Transmembrane helix</keyword>
<dbReference type="RefSeq" id="WP_160745957.1">
    <property type="nucleotide sequence ID" value="NZ_WTYK01000002.1"/>
</dbReference>
<keyword evidence="4 7" id="KW-0812">Transmembrane</keyword>
<evidence type="ECO:0000256" key="4">
    <source>
        <dbReference type="ARBA" id="ARBA00022692"/>
    </source>
</evidence>
<dbReference type="EMBL" id="WTYK01000002">
    <property type="protein sequence ID" value="MXP41125.1"/>
    <property type="molecule type" value="Genomic_DNA"/>
</dbReference>
<evidence type="ECO:0000259" key="8">
    <source>
        <dbReference type="PROSITE" id="PS50850"/>
    </source>
</evidence>
<feature type="transmembrane region" description="Helical" evidence="7">
    <location>
        <begin position="221"/>
        <end position="244"/>
    </location>
</feature>
<gene>
    <name evidence="9" type="ORF">GRI75_05630</name>
</gene>
<feature type="domain" description="Major facilitator superfamily (MFS) profile" evidence="8">
    <location>
        <begin position="9"/>
        <end position="396"/>
    </location>
</feature>
<feature type="transmembrane region" description="Helical" evidence="7">
    <location>
        <begin position="367"/>
        <end position="391"/>
    </location>
</feature>
<dbReference type="CDD" id="cd06173">
    <property type="entry name" value="MFS_MefA_like"/>
    <property type="match status" value="1"/>
</dbReference>
<dbReference type="GO" id="GO:0022857">
    <property type="term" value="F:transmembrane transporter activity"/>
    <property type="evidence" value="ECO:0007669"/>
    <property type="project" value="InterPro"/>
</dbReference>
<dbReference type="InterPro" id="IPR020846">
    <property type="entry name" value="MFS_dom"/>
</dbReference>
<keyword evidence="2" id="KW-0813">Transport</keyword>
<comment type="subcellular location">
    <subcellularLocation>
        <location evidence="1">Cell membrane</location>
        <topology evidence="1">Multi-pass membrane protein</topology>
    </subcellularLocation>
</comment>
<dbReference type="Proteomes" id="UP000469159">
    <property type="component" value="Unassembled WGS sequence"/>
</dbReference>
<protein>
    <submittedName>
        <fullName evidence="9">MFS transporter</fullName>
    </submittedName>
</protein>
<feature type="transmembrane region" description="Helical" evidence="7">
    <location>
        <begin position="342"/>
        <end position="361"/>
    </location>
</feature>
<sequence length="531" mass="56442">MFAPLAHGVFAAIWVASILSATGSQLQQVGAAWLMTSLAPSASMVALVTAVSTLPILLFSLVSGALADVIDRRLVLIGSQFLMFGASATLAIADYAGVVTPLLLLLLTFLVGSGAAIMAPAWQSTVGELVPRDEVPQAVALNVMAFNIARTVGPAVGGVMVAVVGAGLNFTVNALSYLAMIGVLMAWQPLQQARPLPAEAVLPAMRDGIFYAFHATVVRRVLIRAMCFGFCSSIVVSLMALVARDLLGEGAAVFGVLMGCMGIGAVTGAALLGILRRRYTVERLLRIAILATACALVAIGLSRSFALTGAALFLVGSGMVLGLSTFNVSVQMAVPRWVSGRALALYQMFTFGGMTAGAWFWGNMGEVAGIGGAYLLSAATLLLTLLLAWVLPVREVGASEIAPAPDELGDPLPDAPLGVGVVVAIEYRVPASRRDAFLAAISKRQRMRLRDGARQVTLMQDAVDEELWTERFCVRCWTEHRRQLSRRTLDAKELDEALLSCHSGMDPPQHRYFFERSVRSGRRLASLRPRG</sequence>
<feature type="transmembrane region" description="Helical" evidence="7">
    <location>
        <begin position="44"/>
        <end position="67"/>
    </location>
</feature>
<dbReference type="PANTHER" id="PTHR23513">
    <property type="entry name" value="INTEGRAL MEMBRANE EFFLUX PROTEIN-RELATED"/>
    <property type="match status" value="1"/>
</dbReference>
<keyword evidence="6 7" id="KW-0472">Membrane</keyword>
<keyword evidence="3" id="KW-1003">Cell membrane</keyword>
<keyword evidence="10" id="KW-1185">Reference proteome</keyword>
<evidence type="ECO:0000256" key="6">
    <source>
        <dbReference type="ARBA" id="ARBA00023136"/>
    </source>
</evidence>
<dbReference type="PROSITE" id="PS50850">
    <property type="entry name" value="MFS"/>
    <property type="match status" value="1"/>
</dbReference>
<dbReference type="GO" id="GO:0005886">
    <property type="term" value="C:plasma membrane"/>
    <property type="evidence" value="ECO:0007669"/>
    <property type="project" value="UniProtKB-SubCell"/>
</dbReference>
<evidence type="ECO:0000313" key="10">
    <source>
        <dbReference type="Proteomes" id="UP000469159"/>
    </source>
</evidence>
<dbReference type="OrthoDB" id="9809918at2"/>
<comment type="caution">
    <text evidence="9">The sequence shown here is derived from an EMBL/GenBank/DDBJ whole genome shotgun (WGS) entry which is preliminary data.</text>
</comment>
<dbReference type="PANTHER" id="PTHR23513:SF11">
    <property type="entry name" value="STAPHYLOFERRIN A TRANSPORTER"/>
    <property type="match status" value="1"/>
</dbReference>
<feature type="transmembrane region" description="Helical" evidence="7">
    <location>
        <begin position="102"/>
        <end position="122"/>
    </location>
</feature>
<feature type="transmembrane region" description="Helical" evidence="7">
    <location>
        <begin position="250"/>
        <end position="272"/>
    </location>
</feature>
<evidence type="ECO:0000256" key="7">
    <source>
        <dbReference type="SAM" id="Phobius"/>
    </source>
</evidence>
<feature type="transmembrane region" description="Helical" evidence="7">
    <location>
        <begin position="307"/>
        <end position="330"/>
    </location>
</feature>
<accession>A0A6I4UVS1</accession>
<evidence type="ECO:0000313" key="9">
    <source>
        <dbReference type="EMBL" id="MXP41125.1"/>
    </source>
</evidence>
<dbReference type="Pfam" id="PF05977">
    <property type="entry name" value="MFS_3"/>
    <property type="match status" value="1"/>
</dbReference>